<protein>
    <recommendedName>
        <fullName evidence="1">Transposase DDE domain-containing protein</fullName>
    </recommendedName>
</protein>
<comment type="caution">
    <text evidence="2">The sequence shown here is derived from an EMBL/GenBank/DDBJ whole genome shotgun (WGS) entry which is preliminary data.</text>
</comment>
<dbReference type="PANTHER" id="PTHR33408">
    <property type="entry name" value="TRANSPOSASE"/>
    <property type="match status" value="1"/>
</dbReference>
<feature type="domain" description="Transposase DDE" evidence="1">
    <location>
        <begin position="77"/>
        <end position="200"/>
    </location>
</feature>
<sequence>HGEDYFEGTTLTADALYHSSKSLKKCKAEGIDAYIPDKNFRKRAPGLKVKQRHGDRGIKRLNIDDFQHDEDGDVYKCPQGNILKRRAKSMYDGVLYHQYVADEGSCEGCEVKFRCIIKGGKRKWLNVPVSRVPGNITKAMIEKIDTAHGQKIYKRRFSIVEPVFGNIRSQKRLDRFTLRGKIKVNIQWLLYCMVHNIEKIMKYATA</sequence>
<dbReference type="PANTHER" id="PTHR33408:SF2">
    <property type="entry name" value="TRANSPOSASE DDE DOMAIN-CONTAINING PROTEIN"/>
    <property type="match status" value="1"/>
</dbReference>
<evidence type="ECO:0000259" key="1">
    <source>
        <dbReference type="Pfam" id="PF13751"/>
    </source>
</evidence>
<dbReference type="EMBL" id="LAZR01020094">
    <property type="protein sequence ID" value="KKL90126.1"/>
    <property type="molecule type" value="Genomic_DNA"/>
</dbReference>
<feature type="non-terminal residue" evidence="2">
    <location>
        <position position="1"/>
    </location>
</feature>
<dbReference type="InterPro" id="IPR025668">
    <property type="entry name" value="Tnp_DDE_dom"/>
</dbReference>
<dbReference type="AlphaFoldDB" id="A0A0F9GHT9"/>
<dbReference type="Pfam" id="PF13751">
    <property type="entry name" value="DDE_Tnp_1_6"/>
    <property type="match status" value="1"/>
</dbReference>
<accession>A0A0F9GHT9</accession>
<reference evidence="2" key="1">
    <citation type="journal article" date="2015" name="Nature">
        <title>Complex archaea that bridge the gap between prokaryotes and eukaryotes.</title>
        <authorList>
            <person name="Spang A."/>
            <person name="Saw J.H."/>
            <person name="Jorgensen S.L."/>
            <person name="Zaremba-Niedzwiedzka K."/>
            <person name="Martijn J."/>
            <person name="Lind A.E."/>
            <person name="van Eijk R."/>
            <person name="Schleper C."/>
            <person name="Guy L."/>
            <person name="Ettema T.J."/>
        </authorList>
    </citation>
    <scope>NUCLEOTIDE SEQUENCE</scope>
</reference>
<name>A0A0F9GHT9_9ZZZZ</name>
<organism evidence="2">
    <name type="scientific">marine sediment metagenome</name>
    <dbReference type="NCBI Taxonomy" id="412755"/>
    <lineage>
        <taxon>unclassified sequences</taxon>
        <taxon>metagenomes</taxon>
        <taxon>ecological metagenomes</taxon>
    </lineage>
</organism>
<gene>
    <name evidence="2" type="ORF">LCGC14_1907790</name>
</gene>
<evidence type="ECO:0000313" key="2">
    <source>
        <dbReference type="EMBL" id="KKL90126.1"/>
    </source>
</evidence>
<proteinExistence type="predicted"/>